<dbReference type="PANTHER" id="PTHR30487">
    <property type="entry name" value="TYPE 4 PREPILIN-LIKE PROTEINS LEADER PEPTIDE-PROCESSING ENZYME"/>
    <property type="match status" value="1"/>
</dbReference>
<dbReference type="Pfam" id="PF01478">
    <property type="entry name" value="Peptidase_A24"/>
    <property type="match status" value="1"/>
</dbReference>
<keyword evidence="6 7" id="KW-0472">Membrane</keyword>
<dbReference type="Gene3D" id="1.20.120.1220">
    <property type="match status" value="1"/>
</dbReference>
<evidence type="ECO:0000313" key="10">
    <source>
        <dbReference type="EMBL" id="AEH50115.1"/>
    </source>
</evidence>
<comment type="similarity">
    <text evidence="2">Belongs to the peptidase A24 family.</text>
</comment>
<evidence type="ECO:0000256" key="2">
    <source>
        <dbReference type="ARBA" id="ARBA00005801"/>
    </source>
</evidence>
<feature type="domain" description="Prepilin peptidase A24 N-terminal" evidence="9">
    <location>
        <begin position="8"/>
        <end position="94"/>
    </location>
</feature>
<keyword evidence="4 7" id="KW-0812">Transmembrane</keyword>
<dbReference type="AlphaFoldDB" id="F7YTD7"/>
<dbReference type="GO" id="GO:0004190">
    <property type="term" value="F:aspartic-type endopeptidase activity"/>
    <property type="evidence" value="ECO:0007669"/>
    <property type="project" value="UniProtKB-EC"/>
</dbReference>
<sequence precursor="true">MWHILTFVVGAAIGSFLNVVIYRLPRKNEGLSLTNPPRSICPNCKTVIRWYDNIPLVSFIALKGKCRSCGKPISKRYFFVELFNGLGYLINFMVFQKNFLEFIAMCTMISCVLVIVFIDLDFMLIPDATLILIALASFLMWLNSSQKMLNLLAGGFVSALFALLFVLYKGGIGSGDIILAGTMSIAVGLLASFYALMFASMAALIFAAAKNKGKLDRKQKIPFGSFLGPAFYITILFQRTLPWIKTT</sequence>
<evidence type="ECO:0000256" key="4">
    <source>
        <dbReference type="ARBA" id="ARBA00022692"/>
    </source>
</evidence>
<dbReference type="InterPro" id="IPR050882">
    <property type="entry name" value="Prepilin_peptidase/N-MTase"/>
</dbReference>
<keyword evidence="10" id="KW-0378">Hydrolase</keyword>
<dbReference type="GO" id="GO:0006465">
    <property type="term" value="P:signal peptide processing"/>
    <property type="evidence" value="ECO:0007669"/>
    <property type="project" value="TreeGrafter"/>
</dbReference>
<evidence type="ECO:0000256" key="5">
    <source>
        <dbReference type="ARBA" id="ARBA00022989"/>
    </source>
</evidence>
<reference evidence="10 11" key="1">
    <citation type="submission" date="2010-11" db="EMBL/GenBank/DDBJ databases">
        <title>The complete genome of Thermotoga thermarum DSM 5069.</title>
        <authorList>
            <consortium name="US DOE Joint Genome Institute (JGI-PGF)"/>
            <person name="Lucas S."/>
            <person name="Copeland A."/>
            <person name="Lapidus A."/>
            <person name="Bruce D."/>
            <person name="Goodwin L."/>
            <person name="Pitluck S."/>
            <person name="Kyrpides N."/>
            <person name="Mavromatis K."/>
            <person name="Ivanova N."/>
            <person name="Zeytun A."/>
            <person name="Brettin T."/>
            <person name="Detter J.C."/>
            <person name="Tapia R."/>
            <person name="Han C."/>
            <person name="Land M."/>
            <person name="Hauser L."/>
            <person name="Markowitz V."/>
            <person name="Cheng J.-F."/>
            <person name="Hugenholtz P."/>
            <person name="Woyke T."/>
            <person name="Wu D."/>
            <person name="Spring S."/>
            <person name="Schroeder M."/>
            <person name="Brambilla E."/>
            <person name="Klenk H.-P."/>
            <person name="Eisen J.A."/>
        </authorList>
    </citation>
    <scope>NUCLEOTIDE SEQUENCE [LARGE SCALE GENOMIC DNA]</scope>
    <source>
        <strain evidence="10 11">DSM 5069</strain>
    </source>
</reference>
<evidence type="ECO:0000256" key="1">
    <source>
        <dbReference type="ARBA" id="ARBA00004651"/>
    </source>
</evidence>
<dbReference type="KEGG" id="tta:Theth_0007"/>
<dbReference type="Pfam" id="PF06750">
    <property type="entry name" value="A24_N_bact"/>
    <property type="match status" value="1"/>
</dbReference>
<dbReference type="GO" id="GO:0005886">
    <property type="term" value="C:plasma membrane"/>
    <property type="evidence" value="ECO:0007669"/>
    <property type="project" value="UniProtKB-SubCell"/>
</dbReference>
<dbReference type="InterPro" id="IPR010627">
    <property type="entry name" value="Prepilin_pept_A24_N"/>
</dbReference>
<comment type="subcellular location">
    <subcellularLocation>
        <location evidence="1">Cell membrane</location>
        <topology evidence="1">Multi-pass membrane protein</topology>
    </subcellularLocation>
</comment>
<dbReference type="Proteomes" id="UP000006804">
    <property type="component" value="Chromosome"/>
</dbReference>
<evidence type="ECO:0000256" key="7">
    <source>
        <dbReference type="SAM" id="Phobius"/>
    </source>
</evidence>
<feature type="transmembrane region" description="Helical" evidence="7">
    <location>
        <begin position="149"/>
        <end position="168"/>
    </location>
</feature>
<feature type="transmembrane region" description="Helical" evidence="7">
    <location>
        <begin position="180"/>
        <end position="209"/>
    </location>
</feature>
<dbReference type="HOGENOM" id="CLU_057101_0_1_0"/>
<dbReference type="EC" id="3.4.23.43" evidence="10"/>
<dbReference type="PATRIC" id="fig|688269.3.peg.7"/>
<dbReference type="PANTHER" id="PTHR30487:SF0">
    <property type="entry name" value="PREPILIN LEADER PEPTIDASE_N-METHYLTRANSFERASE-RELATED"/>
    <property type="match status" value="1"/>
</dbReference>
<accession>F7YTD7</accession>
<feature type="transmembrane region" description="Helical" evidence="7">
    <location>
        <begin position="124"/>
        <end position="142"/>
    </location>
</feature>
<protein>
    <submittedName>
        <fullName evidence="10">Prepilin peptidase</fullName>
        <ecNumber evidence="10">3.4.23.43</ecNumber>
    </submittedName>
</protein>
<dbReference type="RefSeq" id="WP_013931339.1">
    <property type="nucleotide sequence ID" value="NC_015707.1"/>
</dbReference>
<feature type="transmembrane region" description="Helical" evidence="7">
    <location>
        <begin position="221"/>
        <end position="241"/>
    </location>
</feature>
<keyword evidence="5 7" id="KW-1133">Transmembrane helix</keyword>
<organism evidence="10 11">
    <name type="scientific">Pseudothermotoga thermarum DSM 5069</name>
    <dbReference type="NCBI Taxonomy" id="688269"/>
    <lineage>
        <taxon>Bacteria</taxon>
        <taxon>Thermotogati</taxon>
        <taxon>Thermotogota</taxon>
        <taxon>Thermotogae</taxon>
        <taxon>Thermotogales</taxon>
        <taxon>Thermotogaceae</taxon>
        <taxon>Pseudothermotoga</taxon>
    </lineage>
</organism>
<gene>
    <name evidence="10" type="ORF">Theth_0007</name>
</gene>
<dbReference type="InterPro" id="IPR000045">
    <property type="entry name" value="Prepilin_IV_endopep_pep"/>
</dbReference>
<dbReference type="EMBL" id="CP002351">
    <property type="protein sequence ID" value="AEH50115.1"/>
    <property type="molecule type" value="Genomic_DNA"/>
</dbReference>
<dbReference type="eggNOG" id="COG1989">
    <property type="taxonomic scope" value="Bacteria"/>
</dbReference>
<feature type="transmembrane region" description="Helical" evidence="7">
    <location>
        <begin position="6"/>
        <end position="24"/>
    </location>
</feature>
<dbReference type="STRING" id="688269.Theth_0007"/>
<evidence type="ECO:0000259" key="9">
    <source>
        <dbReference type="Pfam" id="PF06750"/>
    </source>
</evidence>
<evidence type="ECO:0000313" key="11">
    <source>
        <dbReference type="Proteomes" id="UP000006804"/>
    </source>
</evidence>
<evidence type="ECO:0000256" key="3">
    <source>
        <dbReference type="ARBA" id="ARBA00022475"/>
    </source>
</evidence>
<keyword evidence="3" id="KW-1003">Cell membrane</keyword>
<name>F7YTD7_9THEM</name>
<keyword evidence="11" id="KW-1185">Reference proteome</keyword>
<feature type="domain" description="Prepilin type IV endopeptidase peptidase" evidence="8">
    <location>
        <begin position="107"/>
        <end position="207"/>
    </location>
</feature>
<feature type="transmembrane region" description="Helical" evidence="7">
    <location>
        <begin position="99"/>
        <end position="118"/>
    </location>
</feature>
<evidence type="ECO:0000259" key="8">
    <source>
        <dbReference type="Pfam" id="PF01478"/>
    </source>
</evidence>
<proteinExistence type="inferred from homology"/>
<evidence type="ECO:0000256" key="6">
    <source>
        <dbReference type="ARBA" id="ARBA00023136"/>
    </source>
</evidence>
<dbReference type="OrthoDB" id="9789291at2"/>